<protein>
    <submittedName>
        <fullName evidence="2">Uncharacterized protein</fullName>
    </submittedName>
</protein>
<name>A0ABY2YB23_9STRE</name>
<reference evidence="2 3" key="1">
    <citation type="submission" date="2019-06" db="EMBL/GenBank/DDBJ databases">
        <authorList>
            <person name="Zou Y."/>
        </authorList>
    </citation>
    <scope>NUCLEOTIDE SEQUENCE [LARGE SCALE GENOMIC DNA]</scope>
    <source>
        <strain evidence="2 3">E24</strain>
    </source>
</reference>
<accession>A0ABY2YB23</accession>
<keyword evidence="1" id="KW-0175">Coiled coil</keyword>
<evidence type="ECO:0000313" key="3">
    <source>
        <dbReference type="Proteomes" id="UP000319739"/>
    </source>
</evidence>
<feature type="coiled-coil region" evidence="1">
    <location>
        <begin position="31"/>
        <end position="58"/>
    </location>
</feature>
<dbReference type="EMBL" id="VFSG01000002">
    <property type="protein sequence ID" value="TPE36650.1"/>
    <property type="molecule type" value="Genomic_DNA"/>
</dbReference>
<dbReference type="RefSeq" id="WP_140814473.1">
    <property type="nucleotide sequence ID" value="NZ_VFSG01000002.1"/>
</dbReference>
<evidence type="ECO:0000256" key="1">
    <source>
        <dbReference type="SAM" id="Coils"/>
    </source>
</evidence>
<sequence length="88" mass="10491">MLEKIKKLLNLDYFNENEDEPVQHSGSLIDIRTLQAQVRELQEVIRKQNAIMRELSEDNIRLGYECKHYADRVAVQQRLIDVYENMNN</sequence>
<evidence type="ECO:0000313" key="2">
    <source>
        <dbReference type="EMBL" id="TPE36650.1"/>
    </source>
</evidence>
<gene>
    <name evidence="2" type="ORF">FJR71_07580</name>
</gene>
<dbReference type="Proteomes" id="UP000319739">
    <property type="component" value="Unassembled WGS sequence"/>
</dbReference>
<proteinExistence type="predicted"/>
<comment type="caution">
    <text evidence="2">The sequence shown here is derived from an EMBL/GenBank/DDBJ whole genome shotgun (WGS) entry which is preliminary data.</text>
</comment>
<keyword evidence="3" id="KW-1185">Reference proteome</keyword>
<organism evidence="2 3">
    <name type="scientific">Streptococcus xiaochunlingii</name>
    <dbReference type="NCBI Taxonomy" id="2589788"/>
    <lineage>
        <taxon>Bacteria</taxon>
        <taxon>Bacillati</taxon>
        <taxon>Bacillota</taxon>
        <taxon>Bacilli</taxon>
        <taxon>Lactobacillales</taxon>
        <taxon>Streptococcaceae</taxon>
        <taxon>Streptococcus</taxon>
    </lineage>
</organism>